<dbReference type="Proteomes" id="UP000467214">
    <property type="component" value="Unassembled WGS sequence"/>
</dbReference>
<dbReference type="GO" id="GO:0016462">
    <property type="term" value="F:pyrophosphatase activity"/>
    <property type="evidence" value="ECO:0007669"/>
    <property type="project" value="UniProtKB-ARBA"/>
</dbReference>
<reference evidence="4 5" key="1">
    <citation type="submission" date="2019-12" db="EMBL/GenBank/DDBJ databases">
        <title>Neisseriaceae gen. nov. sp. Genome sequencing and assembly.</title>
        <authorList>
            <person name="Liu Z."/>
            <person name="Li A."/>
        </authorList>
    </citation>
    <scope>NUCLEOTIDE SEQUENCE [LARGE SCALE GENOMIC DNA]</scope>
    <source>
        <strain evidence="4 5">B2N2-7</strain>
    </source>
</reference>
<name>A0A845BZP8_9NEIS</name>
<dbReference type="Pfam" id="PF21447">
    <property type="entry name" value="Ppx-GppA_III"/>
    <property type="match status" value="1"/>
</dbReference>
<dbReference type="CDD" id="cd24053">
    <property type="entry name" value="ASKHA_NBD_EcPPX-GppA-like"/>
    <property type="match status" value="1"/>
</dbReference>
<sequence>MGSNSFRLQIARVLDRQLFTLDSLKETVRLGAGLDADKVLDETTRQRALACLARFGERLRGFEPAQVRVVGTNTLRVARNAPEFMREAEALLGFPIEIIAGREEARLVYLGAAHAMPNTPESRLVVDIGGGSTEFILGSQFSARVTESLPLGCVSYTMRYFPDGKITRSAMRSAVLAARNEIQRISHTYTREQWQLAIGTSGTARSLRDMLELNDWSVRDITHRGMVQLSEAFIRAGCIDALAINGLKPDRAAVMPGGLAIMMAVFEELGIEVMCVGEGALRDGVLHDLMGRQRNHDQRELTVAAFARRYHVDEAQADRIQPLAEQFYRQLSGEDCEPDTLRQLRWAARLHEIGLTIAHTAYHKHAAYILQNADMPGFSRREQSELATLVLGHRGDMGKMQALVEEPDRWYAVVALRLAVLFYRRRMLLDLPAQLDLQARARGFALVLDGAWLDSHPLTASAFEQDVAQWQKIGFKLELVRR</sequence>
<dbReference type="InterPro" id="IPR043129">
    <property type="entry name" value="ATPase_NBD"/>
</dbReference>
<proteinExistence type="predicted"/>
<evidence type="ECO:0000259" key="2">
    <source>
        <dbReference type="Pfam" id="PF02541"/>
    </source>
</evidence>
<dbReference type="InterPro" id="IPR050273">
    <property type="entry name" value="GppA/Ppx_hydrolase"/>
</dbReference>
<gene>
    <name evidence="4" type="ORF">GQF02_13415</name>
</gene>
<dbReference type="SUPFAM" id="SSF53067">
    <property type="entry name" value="Actin-like ATPase domain"/>
    <property type="match status" value="2"/>
</dbReference>
<keyword evidence="5" id="KW-1185">Reference proteome</keyword>
<dbReference type="PANTHER" id="PTHR30005">
    <property type="entry name" value="EXOPOLYPHOSPHATASE"/>
    <property type="match status" value="1"/>
</dbReference>
<evidence type="ECO:0000259" key="3">
    <source>
        <dbReference type="Pfam" id="PF21447"/>
    </source>
</evidence>
<feature type="domain" description="Ppx/GppA phosphatase C-terminal" evidence="3">
    <location>
        <begin position="299"/>
        <end position="465"/>
    </location>
</feature>
<dbReference type="FunFam" id="3.30.420.40:FF:000023">
    <property type="entry name" value="Guanosine-5'-triphosphate,3'-diphosphate pyrophosphatase"/>
    <property type="match status" value="1"/>
</dbReference>
<dbReference type="PANTHER" id="PTHR30005:SF0">
    <property type="entry name" value="RETROGRADE REGULATION PROTEIN 2"/>
    <property type="match status" value="1"/>
</dbReference>
<dbReference type="Gene3D" id="1.10.3210.10">
    <property type="entry name" value="Hypothetical protein af1432"/>
    <property type="match status" value="1"/>
</dbReference>
<dbReference type="Gene3D" id="3.30.420.40">
    <property type="match status" value="1"/>
</dbReference>
<dbReference type="PIRSF" id="PIRSF001267">
    <property type="entry name" value="Pyrophosphatase_GppA_Ppx"/>
    <property type="match status" value="1"/>
</dbReference>
<dbReference type="Gene3D" id="3.30.420.150">
    <property type="entry name" value="Exopolyphosphatase. Domain 2"/>
    <property type="match status" value="1"/>
</dbReference>
<protein>
    <submittedName>
        <fullName evidence="4">Exopolyphosphatase</fullName>
    </submittedName>
</protein>
<dbReference type="EMBL" id="WSSB01000014">
    <property type="protein sequence ID" value="MXR37973.1"/>
    <property type="molecule type" value="Genomic_DNA"/>
</dbReference>
<evidence type="ECO:0000256" key="1">
    <source>
        <dbReference type="ARBA" id="ARBA00022801"/>
    </source>
</evidence>
<organism evidence="4 5">
    <name type="scientific">Craterilacuibacter sinensis</name>
    <dbReference type="NCBI Taxonomy" id="2686017"/>
    <lineage>
        <taxon>Bacteria</taxon>
        <taxon>Pseudomonadati</taxon>
        <taxon>Pseudomonadota</taxon>
        <taxon>Betaproteobacteria</taxon>
        <taxon>Neisseriales</taxon>
        <taxon>Neisseriaceae</taxon>
        <taxon>Craterilacuibacter</taxon>
    </lineage>
</organism>
<comment type="caution">
    <text evidence="4">The sequence shown here is derived from an EMBL/GenBank/DDBJ whole genome shotgun (WGS) entry which is preliminary data.</text>
</comment>
<keyword evidence="1" id="KW-0378">Hydrolase</keyword>
<evidence type="ECO:0000313" key="5">
    <source>
        <dbReference type="Proteomes" id="UP000467214"/>
    </source>
</evidence>
<dbReference type="SUPFAM" id="SSF109604">
    <property type="entry name" value="HD-domain/PDEase-like"/>
    <property type="match status" value="1"/>
</dbReference>
<dbReference type="FunFam" id="3.30.420.150:FF:000001">
    <property type="entry name" value="Guanosine-5'-triphosphate,3'-diphosphate pyrophosphatase"/>
    <property type="match status" value="1"/>
</dbReference>
<dbReference type="Pfam" id="PF02541">
    <property type="entry name" value="Ppx-GppA"/>
    <property type="match status" value="1"/>
</dbReference>
<feature type="domain" description="Ppx/GppA phosphatase N-terminal" evidence="2">
    <location>
        <begin position="10"/>
        <end position="291"/>
    </location>
</feature>
<evidence type="ECO:0000313" key="4">
    <source>
        <dbReference type="EMBL" id="MXR37973.1"/>
    </source>
</evidence>
<dbReference type="AlphaFoldDB" id="A0A845BZP8"/>
<accession>A0A845BZP8</accession>
<dbReference type="InterPro" id="IPR003695">
    <property type="entry name" value="Ppx_GppA_N"/>
</dbReference>
<dbReference type="InterPro" id="IPR048950">
    <property type="entry name" value="Ppx_GppA_C"/>
</dbReference>
<dbReference type="InterPro" id="IPR030673">
    <property type="entry name" value="PyroPPase_GppA_Ppx"/>
</dbReference>